<feature type="region of interest" description="Disordered" evidence="1">
    <location>
        <begin position="18"/>
        <end position="39"/>
    </location>
</feature>
<dbReference type="EMBL" id="MIKF01000247">
    <property type="protein sequence ID" value="RTE73798.1"/>
    <property type="molecule type" value="Genomic_DNA"/>
</dbReference>
<evidence type="ECO:0000256" key="1">
    <source>
        <dbReference type="SAM" id="MobiDB-lite"/>
    </source>
</evidence>
<dbReference type="AlphaFoldDB" id="A0A430LDK1"/>
<proteinExistence type="predicted"/>
<evidence type="ECO:0000313" key="3">
    <source>
        <dbReference type="Proteomes" id="UP000287124"/>
    </source>
</evidence>
<feature type="compositionally biased region" description="Polar residues" evidence="1">
    <location>
        <begin position="29"/>
        <end position="39"/>
    </location>
</feature>
<accession>A0A430LDK1</accession>
<dbReference type="Proteomes" id="UP000287124">
    <property type="component" value="Unassembled WGS sequence"/>
</dbReference>
<keyword evidence="3" id="KW-1185">Reference proteome</keyword>
<gene>
    <name evidence="2" type="ORF">BHE90_011765</name>
</gene>
<comment type="caution">
    <text evidence="2">The sequence shown here is derived from an EMBL/GenBank/DDBJ whole genome shotgun (WGS) entry which is preliminary data.</text>
</comment>
<reference evidence="2 3" key="1">
    <citation type="submission" date="2017-06" db="EMBL/GenBank/DDBJ databases">
        <title>Comparative genomic analysis of Ambrosia Fusariam Clade fungi.</title>
        <authorList>
            <person name="Stajich J.E."/>
            <person name="Carrillo J."/>
            <person name="Kijimoto T."/>
            <person name="Eskalen A."/>
            <person name="O'Donnell K."/>
            <person name="Kasson M."/>
        </authorList>
    </citation>
    <scope>NUCLEOTIDE SEQUENCE [LARGE SCALE GENOMIC DNA]</scope>
    <source>
        <strain evidence="2 3">UCR1854</strain>
    </source>
</reference>
<protein>
    <submittedName>
        <fullName evidence="2">Uncharacterized protein</fullName>
    </submittedName>
</protein>
<organism evidence="2 3">
    <name type="scientific">Fusarium euwallaceae</name>
    <dbReference type="NCBI Taxonomy" id="1147111"/>
    <lineage>
        <taxon>Eukaryota</taxon>
        <taxon>Fungi</taxon>
        <taxon>Dikarya</taxon>
        <taxon>Ascomycota</taxon>
        <taxon>Pezizomycotina</taxon>
        <taxon>Sordariomycetes</taxon>
        <taxon>Hypocreomycetidae</taxon>
        <taxon>Hypocreales</taxon>
        <taxon>Nectriaceae</taxon>
        <taxon>Fusarium</taxon>
        <taxon>Fusarium solani species complex</taxon>
    </lineage>
</organism>
<name>A0A430LDK1_9HYPO</name>
<sequence>MSEWKAWQEAKYQEGISGYSAEDEENEESVSGASSFTSTGIHARDEKGSTLIEVAVWAQNLDLGRSLSRMGVTMANIDSAAIAASISVWSWLDWNSTGAVESNGETNEDSNEGLFTNRNEAGTLKSMKGIRIPESGPSLVMLDSGQTFDGWHFMRDPRVEELVGEFWAGLEHSHMKIPGAWVDNDGCNEENKGSVCQVRCFDNCGNNLKR</sequence>
<evidence type="ECO:0000313" key="2">
    <source>
        <dbReference type="EMBL" id="RTE73798.1"/>
    </source>
</evidence>